<dbReference type="PANTHER" id="PTHR11070:SF2">
    <property type="entry name" value="ATP-DEPENDENT DNA HELICASE SRS2"/>
    <property type="match status" value="1"/>
</dbReference>
<evidence type="ECO:0000256" key="3">
    <source>
        <dbReference type="ARBA" id="ARBA00022801"/>
    </source>
</evidence>
<dbReference type="GO" id="GO:0000725">
    <property type="term" value="P:recombinational repair"/>
    <property type="evidence" value="ECO:0007669"/>
    <property type="project" value="TreeGrafter"/>
</dbReference>
<dbReference type="Pfam" id="PF00580">
    <property type="entry name" value="UvrD-helicase"/>
    <property type="match status" value="1"/>
</dbReference>
<dbReference type="InterPro" id="IPR000212">
    <property type="entry name" value="DNA_helicase_UvrD/REP"/>
</dbReference>
<keyword evidence="6" id="KW-0238">DNA-binding</keyword>
<accession>A0A7H9BYW6</accession>
<evidence type="ECO:0000256" key="9">
    <source>
        <dbReference type="ARBA" id="ARBA00034808"/>
    </source>
</evidence>
<evidence type="ECO:0000256" key="8">
    <source>
        <dbReference type="ARBA" id="ARBA00034617"/>
    </source>
</evidence>
<gene>
    <name evidence="14" type="ORF">HYQ43_17965</name>
</gene>
<keyword evidence="5 12" id="KW-0067">ATP-binding</keyword>
<evidence type="ECO:0000256" key="1">
    <source>
        <dbReference type="ARBA" id="ARBA00009922"/>
    </source>
</evidence>
<dbReference type="Gene3D" id="1.10.486.10">
    <property type="entry name" value="PCRA, domain 4"/>
    <property type="match status" value="1"/>
</dbReference>
<reference evidence="14 15" key="1">
    <citation type="submission" date="2020-07" db="EMBL/GenBank/DDBJ databases">
        <title>The complete genome of Paracoccus pantotrophus ACCC 10489.</title>
        <authorList>
            <person name="Si Y."/>
        </authorList>
    </citation>
    <scope>NUCLEOTIDE SEQUENCE [LARGE SCALE GENOMIC DNA]</scope>
    <source>
        <strain evidence="14 15">ACCC10489</strain>
    </source>
</reference>
<dbReference type="EMBL" id="CP058690">
    <property type="protein sequence ID" value="QLH16008.1"/>
    <property type="molecule type" value="Genomic_DNA"/>
</dbReference>
<proteinExistence type="inferred from homology"/>
<evidence type="ECO:0000256" key="10">
    <source>
        <dbReference type="ARBA" id="ARBA00034923"/>
    </source>
</evidence>
<evidence type="ECO:0000259" key="13">
    <source>
        <dbReference type="PROSITE" id="PS51198"/>
    </source>
</evidence>
<evidence type="ECO:0000256" key="5">
    <source>
        <dbReference type="ARBA" id="ARBA00022840"/>
    </source>
</evidence>
<evidence type="ECO:0000256" key="6">
    <source>
        <dbReference type="ARBA" id="ARBA00023125"/>
    </source>
</evidence>
<keyword evidence="3 12" id="KW-0378">Hydrolase</keyword>
<evidence type="ECO:0000256" key="7">
    <source>
        <dbReference type="ARBA" id="ARBA00023235"/>
    </source>
</evidence>
<comment type="similarity">
    <text evidence="1">Belongs to the helicase family. UvrD subfamily.</text>
</comment>
<dbReference type="InterPro" id="IPR013986">
    <property type="entry name" value="DExx_box_DNA_helicase_dom_sf"/>
</dbReference>
<evidence type="ECO:0000313" key="15">
    <source>
        <dbReference type="Proteomes" id="UP000509322"/>
    </source>
</evidence>
<dbReference type="Proteomes" id="UP000509322">
    <property type="component" value="Chromosome 2"/>
</dbReference>
<name>A0A7H9BYW6_PARPN</name>
<feature type="domain" description="UvrD-like helicase ATP-binding" evidence="13">
    <location>
        <begin position="21"/>
        <end position="298"/>
    </location>
</feature>
<dbReference type="GO" id="GO:0005524">
    <property type="term" value="F:ATP binding"/>
    <property type="evidence" value="ECO:0007669"/>
    <property type="project" value="UniProtKB-UniRule"/>
</dbReference>
<dbReference type="PANTHER" id="PTHR11070">
    <property type="entry name" value="UVRD / RECB / PCRA DNA HELICASE FAMILY MEMBER"/>
    <property type="match status" value="1"/>
</dbReference>
<evidence type="ECO:0000256" key="4">
    <source>
        <dbReference type="ARBA" id="ARBA00022806"/>
    </source>
</evidence>
<protein>
    <recommendedName>
        <fullName evidence="9">DNA 3'-5' helicase</fullName>
        <ecNumber evidence="9">5.6.2.4</ecNumber>
    </recommendedName>
    <alternativeName>
        <fullName evidence="10">DNA 3'-5' helicase II</fullName>
    </alternativeName>
</protein>
<dbReference type="Pfam" id="PF13361">
    <property type="entry name" value="UvrD_C"/>
    <property type="match status" value="1"/>
</dbReference>
<keyword evidence="2 12" id="KW-0547">Nucleotide-binding</keyword>
<evidence type="ECO:0000313" key="14">
    <source>
        <dbReference type="EMBL" id="QLH16008.1"/>
    </source>
</evidence>
<dbReference type="InterPro" id="IPR014016">
    <property type="entry name" value="UvrD-like_ATP-bd"/>
</dbReference>
<dbReference type="Gene3D" id="3.40.50.300">
    <property type="entry name" value="P-loop containing nucleotide triphosphate hydrolases"/>
    <property type="match status" value="2"/>
</dbReference>
<comment type="catalytic activity">
    <reaction evidence="11">
        <text>ATP + H2O = ADP + phosphate + H(+)</text>
        <dbReference type="Rhea" id="RHEA:13065"/>
        <dbReference type="ChEBI" id="CHEBI:15377"/>
        <dbReference type="ChEBI" id="CHEBI:15378"/>
        <dbReference type="ChEBI" id="CHEBI:30616"/>
        <dbReference type="ChEBI" id="CHEBI:43474"/>
        <dbReference type="ChEBI" id="CHEBI:456216"/>
        <dbReference type="EC" id="5.6.2.4"/>
    </reaction>
</comment>
<dbReference type="AlphaFoldDB" id="A0A7H9BYW6"/>
<dbReference type="GO" id="GO:0003677">
    <property type="term" value="F:DNA binding"/>
    <property type="evidence" value="ECO:0007669"/>
    <property type="project" value="UniProtKB-KW"/>
</dbReference>
<sequence length="601" mass="68141">MQSSSWPTVSSRALYLRAAEDLRQNQGQWDAYESRHHCVVLAGPGSGKTKTLTIKLARMLAEDVQKPRGVACITYNNECARELEERLQALGIEPSRRVFIGTVHSFSLTQVILPYAKAAQMGLPDDFKVATRAERALALERALHRTIGGSNDPQTWDLRMDTYRRSILNRDSAEWRERDPQLAQLVEAFEEELRALGRIDFDDMPLLAVRALRRHDWLQKALLAKFPILVVDEYQDLGRALHRMVMGLCFSTGMRLFAVGDVDQSIYGFKGADPELLQDLSQRDDVETVRLRLNYRSGSRIVTASNYALGEERDYEPADGAAEGTIYFHSRNGQYEHHAAYLFSDLLPEIQERLPDLNLGDIAILYPEARIGDAVAEAAQAAGVPTLRSDKNALYPRASRLMLWLEECAEWCCGGWKTGSPRFGRLVNEGKRLFADALAGEDAQLRFQRNLVEALWRRRDGTVLLHSWLSELREELVDNLLATCRTMQDEGETLGAFIERCTTGDCQEMILSQFARQGEGRDCVKLSTLHSSKGREFSVVIMFGMDEGRIPRNNPSARDLVESRRLFYVGFTRAKSELHMMFSAHKPSRFISEVEIRFAQI</sequence>
<evidence type="ECO:0000256" key="11">
    <source>
        <dbReference type="ARBA" id="ARBA00048988"/>
    </source>
</evidence>
<dbReference type="EC" id="5.6.2.4" evidence="9"/>
<comment type="catalytic activity">
    <reaction evidence="8">
        <text>Couples ATP hydrolysis with the unwinding of duplex DNA by translocating in the 3'-5' direction.</text>
        <dbReference type="EC" id="5.6.2.4"/>
    </reaction>
</comment>
<dbReference type="SUPFAM" id="SSF52540">
    <property type="entry name" value="P-loop containing nucleoside triphosphate hydrolases"/>
    <property type="match status" value="1"/>
</dbReference>
<dbReference type="Gene3D" id="1.10.10.160">
    <property type="match status" value="1"/>
</dbReference>
<keyword evidence="7" id="KW-0413">Isomerase</keyword>
<organism evidence="14 15">
    <name type="scientific">Paracoccus pantotrophus</name>
    <name type="common">Thiosphaera pantotropha</name>
    <dbReference type="NCBI Taxonomy" id="82367"/>
    <lineage>
        <taxon>Bacteria</taxon>
        <taxon>Pseudomonadati</taxon>
        <taxon>Pseudomonadota</taxon>
        <taxon>Alphaproteobacteria</taxon>
        <taxon>Rhodobacterales</taxon>
        <taxon>Paracoccaceae</taxon>
        <taxon>Paracoccus</taxon>
    </lineage>
</organism>
<dbReference type="GO" id="GO:0043138">
    <property type="term" value="F:3'-5' DNA helicase activity"/>
    <property type="evidence" value="ECO:0007669"/>
    <property type="project" value="UniProtKB-EC"/>
</dbReference>
<dbReference type="PROSITE" id="PS51198">
    <property type="entry name" value="UVRD_HELICASE_ATP_BIND"/>
    <property type="match status" value="1"/>
</dbReference>
<dbReference type="CDD" id="cd17932">
    <property type="entry name" value="DEXQc_UvrD"/>
    <property type="match status" value="1"/>
</dbReference>
<dbReference type="InterPro" id="IPR014017">
    <property type="entry name" value="DNA_helicase_UvrD-like_C"/>
</dbReference>
<feature type="binding site" evidence="12">
    <location>
        <begin position="42"/>
        <end position="49"/>
    </location>
    <ligand>
        <name>ATP</name>
        <dbReference type="ChEBI" id="CHEBI:30616"/>
    </ligand>
</feature>
<keyword evidence="4 12" id="KW-0347">Helicase</keyword>
<evidence type="ECO:0000256" key="2">
    <source>
        <dbReference type="ARBA" id="ARBA00022741"/>
    </source>
</evidence>
<dbReference type="RefSeq" id="WP_179921821.1">
    <property type="nucleotide sequence ID" value="NZ_CP058690.1"/>
</dbReference>
<dbReference type="GO" id="GO:0016787">
    <property type="term" value="F:hydrolase activity"/>
    <property type="evidence" value="ECO:0007669"/>
    <property type="project" value="UniProtKB-UniRule"/>
</dbReference>
<dbReference type="InterPro" id="IPR027417">
    <property type="entry name" value="P-loop_NTPase"/>
</dbReference>
<evidence type="ECO:0000256" key="12">
    <source>
        <dbReference type="PROSITE-ProRule" id="PRU00560"/>
    </source>
</evidence>